<name>A0A845MAB0_9RHOB</name>
<protein>
    <recommendedName>
        <fullName evidence="5">DUF2953 domain-containing protein</fullName>
    </recommendedName>
</protein>
<accession>A0A845MAB0</accession>
<reference evidence="3 4" key="1">
    <citation type="submission" date="2019-12" db="EMBL/GenBank/DDBJ databases">
        <title>Maritimibacter sp. nov. sp. isolated from sea sand.</title>
        <authorList>
            <person name="Kim J."/>
            <person name="Jeong S.E."/>
            <person name="Jung H.S."/>
            <person name="Jeon C.O."/>
        </authorList>
    </citation>
    <scope>NUCLEOTIDE SEQUENCE [LARGE SCALE GENOMIC DNA]</scope>
    <source>
        <strain evidence="3 4">DP07</strain>
    </source>
</reference>
<comment type="caution">
    <text evidence="3">The sequence shown here is derived from an EMBL/GenBank/DDBJ whole genome shotgun (WGS) entry which is preliminary data.</text>
</comment>
<dbReference type="EMBL" id="WTUX01000019">
    <property type="protein sequence ID" value="MZR14943.1"/>
    <property type="molecule type" value="Genomic_DNA"/>
</dbReference>
<evidence type="ECO:0000313" key="3">
    <source>
        <dbReference type="EMBL" id="MZR14943.1"/>
    </source>
</evidence>
<evidence type="ECO:0000256" key="1">
    <source>
        <dbReference type="SAM" id="MobiDB-lite"/>
    </source>
</evidence>
<feature type="transmembrane region" description="Helical" evidence="2">
    <location>
        <begin position="160"/>
        <end position="182"/>
    </location>
</feature>
<proteinExistence type="predicted"/>
<sequence>MVALLWVLLALLALILVALSLPVHVSGTARLGPDPSLDVGFRLLGGLSPRIALPGPSSVDRPRERKARKPRDKARRRRGPSRDLVMRGLKAAPALVMGELRQVHVDRFRFDADFGLGDPAETGELYGWLCPLLFATPLRRADFDLRPDFTARRFDGQLDLSLHFTPILLAGPVLGFAWRVFVRR</sequence>
<dbReference type="Proteomes" id="UP000467322">
    <property type="component" value="Unassembled WGS sequence"/>
</dbReference>
<keyword evidence="4" id="KW-1185">Reference proteome</keyword>
<feature type="compositionally biased region" description="Basic residues" evidence="1">
    <location>
        <begin position="64"/>
        <end position="79"/>
    </location>
</feature>
<evidence type="ECO:0000256" key="2">
    <source>
        <dbReference type="SAM" id="Phobius"/>
    </source>
</evidence>
<dbReference type="AlphaFoldDB" id="A0A845MAB0"/>
<evidence type="ECO:0008006" key="5">
    <source>
        <dbReference type="Google" id="ProtNLM"/>
    </source>
</evidence>
<organism evidence="3 4">
    <name type="scientific">Maritimibacter harenae</name>
    <dbReference type="NCBI Taxonomy" id="2606218"/>
    <lineage>
        <taxon>Bacteria</taxon>
        <taxon>Pseudomonadati</taxon>
        <taxon>Pseudomonadota</taxon>
        <taxon>Alphaproteobacteria</taxon>
        <taxon>Rhodobacterales</taxon>
        <taxon>Roseobacteraceae</taxon>
        <taxon>Maritimibacter</taxon>
    </lineage>
</organism>
<keyword evidence="2" id="KW-0472">Membrane</keyword>
<dbReference type="RefSeq" id="WP_161353156.1">
    <property type="nucleotide sequence ID" value="NZ_WTUX01000019.1"/>
</dbReference>
<evidence type="ECO:0000313" key="4">
    <source>
        <dbReference type="Proteomes" id="UP000467322"/>
    </source>
</evidence>
<keyword evidence="2" id="KW-1133">Transmembrane helix</keyword>
<feature type="region of interest" description="Disordered" evidence="1">
    <location>
        <begin position="52"/>
        <end position="81"/>
    </location>
</feature>
<gene>
    <name evidence="3" type="ORF">GQE99_18125</name>
</gene>
<keyword evidence="2" id="KW-0812">Transmembrane</keyword>